<name>A0A167GAW7_9GAMM</name>
<protein>
    <submittedName>
        <fullName evidence="2">Uncharacterized protein</fullName>
    </submittedName>
</protein>
<dbReference type="STRING" id="1300342.I596_317"/>
<organism evidence="2 3">
    <name type="scientific">Dokdonella koreensis DS-123</name>
    <dbReference type="NCBI Taxonomy" id="1300342"/>
    <lineage>
        <taxon>Bacteria</taxon>
        <taxon>Pseudomonadati</taxon>
        <taxon>Pseudomonadota</taxon>
        <taxon>Gammaproteobacteria</taxon>
        <taxon>Lysobacterales</taxon>
        <taxon>Rhodanobacteraceae</taxon>
        <taxon>Dokdonella</taxon>
    </lineage>
</organism>
<evidence type="ECO:0000256" key="1">
    <source>
        <dbReference type="SAM" id="MobiDB-lite"/>
    </source>
</evidence>
<sequence length="153" mass="16698">MSIRAGRRQRRPAGSDGRPEASGRQCLPHVQPVRRQRRRRSRRASCGSWPTRRCCGRGPIRECVAWRPGCGSACRRRPRQADPPAWRPITGDGLSGRCRASGQSCPFLDGAGPAKRVTAGPAGWRGICVAPAVAAGRPTSPTEDRSCGRWCWN</sequence>
<dbReference type="AlphaFoldDB" id="A0A167GAW7"/>
<keyword evidence="3" id="KW-1185">Reference proteome</keyword>
<evidence type="ECO:0000313" key="3">
    <source>
        <dbReference type="Proteomes" id="UP000076830"/>
    </source>
</evidence>
<accession>A0A167GAW7</accession>
<dbReference type="KEGG" id="dko:I596_317"/>
<dbReference type="EMBL" id="CP015249">
    <property type="protein sequence ID" value="ANB16354.1"/>
    <property type="molecule type" value="Genomic_DNA"/>
</dbReference>
<proteinExistence type="predicted"/>
<dbReference type="Proteomes" id="UP000076830">
    <property type="component" value="Chromosome"/>
</dbReference>
<gene>
    <name evidence="2" type="ORF">I596_317</name>
</gene>
<feature type="compositionally biased region" description="Basic residues" evidence="1">
    <location>
        <begin position="1"/>
        <end position="11"/>
    </location>
</feature>
<evidence type="ECO:0000313" key="2">
    <source>
        <dbReference type="EMBL" id="ANB16354.1"/>
    </source>
</evidence>
<feature type="compositionally biased region" description="Basic residues" evidence="1">
    <location>
        <begin position="32"/>
        <end position="43"/>
    </location>
</feature>
<reference evidence="2 3" key="1">
    <citation type="submission" date="2016-04" db="EMBL/GenBank/DDBJ databases">
        <title>Complete genome sequence of Dokdonella koreensis DS-123T.</title>
        <authorList>
            <person name="Kim J.F."/>
            <person name="Lee H."/>
            <person name="Kwak M.-J."/>
        </authorList>
    </citation>
    <scope>NUCLEOTIDE SEQUENCE [LARGE SCALE GENOMIC DNA]</scope>
    <source>
        <strain evidence="2 3">DS-123</strain>
    </source>
</reference>
<feature type="region of interest" description="Disordered" evidence="1">
    <location>
        <begin position="1"/>
        <end position="52"/>
    </location>
</feature>
<feature type="region of interest" description="Disordered" evidence="1">
    <location>
        <begin position="72"/>
        <end position="93"/>
    </location>
</feature>